<proteinExistence type="predicted"/>
<dbReference type="InterPro" id="IPR050107">
    <property type="entry name" value="ABC_carbohydrate_import_ATPase"/>
</dbReference>
<evidence type="ECO:0000256" key="4">
    <source>
        <dbReference type="ARBA" id="ARBA00022737"/>
    </source>
</evidence>
<dbReference type="InterPro" id="IPR027417">
    <property type="entry name" value="P-loop_NTPase"/>
</dbReference>
<accession>A0A514LJC7</accession>
<evidence type="ECO:0000313" key="11">
    <source>
        <dbReference type="Proteomes" id="UP000319756"/>
    </source>
</evidence>
<dbReference type="RefSeq" id="WP_142090456.1">
    <property type="nucleotide sequence ID" value="NZ_CP035485.1"/>
</dbReference>
<dbReference type="PANTHER" id="PTHR43790">
    <property type="entry name" value="CARBOHYDRATE TRANSPORT ATP-BINDING PROTEIN MG119-RELATED"/>
    <property type="match status" value="1"/>
</dbReference>
<evidence type="ECO:0000256" key="1">
    <source>
        <dbReference type="ARBA" id="ARBA00004202"/>
    </source>
</evidence>
<dbReference type="CDD" id="cd03215">
    <property type="entry name" value="ABC_Carb_Monos_II"/>
    <property type="match status" value="1"/>
</dbReference>
<gene>
    <name evidence="10" type="ORF">EPH95_12705</name>
</gene>
<keyword evidence="8" id="KW-0472">Membrane</keyword>
<dbReference type="SUPFAM" id="SSF52540">
    <property type="entry name" value="P-loop containing nucleoside triphosphate hydrolases"/>
    <property type="match status" value="2"/>
</dbReference>
<protein>
    <submittedName>
        <fullName evidence="10">Sugar ABC transporter ATP-binding protein</fullName>
    </submittedName>
</protein>
<keyword evidence="2" id="KW-0813">Transport</keyword>
<evidence type="ECO:0000256" key="8">
    <source>
        <dbReference type="ARBA" id="ARBA00023136"/>
    </source>
</evidence>
<keyword evidence="7" id="KW-1278">Translocase</keyword>
<feature type="domain" description="ABC transporter" evidence="9">
    <location>
        <begin position="6"/>
        <end position="499"/>
    </location>
</feature>
<organism evidence="10 11">
    <name type="scientific">Salicibibacter halophilus</name>
    <dbReference type="NCBI Taxonomy" id="2502791"/>
    <lineage>
        <taxon>Bacteria</taxon>
        <taxon>Bacillati</taxon>
        <taxon>Bacillota</taxon>
        <taxon>Bacilli</taxon>
        <taxon>Bacillales</taxon>
        <taxon>Bacillaceae</taxon>
        <taxon>Salicibibacter</taxon>
    </lineage>
</organism>
<comment type="subcellular location">
    <subcellularLocation>
        <location evidence="1">Cell membrane</location>
        <topology evidence="1">Peripheral membrane protein</topology>
    </subcellularLocation>
</comment>
<dbReference type="InterPro" id="IPR003439">
    <property type="entry name" value="ABC_transporter-like_ATP-bd"/>
</dbReference>
<keyword evidence="6 10" id="KW-0067">ATP-binding</keyword>
<reference evidence="11" key="1">
    <citation type="submission" date="2019-01" db="EMBL/GenBank/DDBJ databases">
        <title>Genomic analysis of Salicibibacter sp. NKC3-5.</title>
        <authorList>
            <person name="Oh Y.J."/>
        </authorList>
    </citation>
    <scope>NUCLEOTIDE SEQUENCE [LARGE SCALE GENOMIC DNA]</scope>
    <source>
        <strain evidence="11">NKC3-5</strain>
    </source>
</reference>
<keyword evidence="4" id="KW-0677">Repeat</keyword>
<dbReference type="GO" id="GO:0005886">
    <property type="term" value="C:plasma membrane"/>
    <property type="evidence" value="ECO:0007669"/>
    <property type="project" value="UniProtKB-SubCell"/>
</dbReference>
<dbReference type="Pfam" id="PF00005">
    <property type="entry name" value="ABC_tran"/>
    <property type="match status" value="2"/>
</dbReference>
<dbReference type="InterPro" id="IPR003593">
    <property type="entry name" value="AAA+_ATPase"/>
</dbReference>
<name>A0A514LJC7_9BACI</name>
<evidence type="ECO:0000259" key="9">
    <source>
        <dbReference type="PROSITE" id="PS50893"/>
    </source>
</evidence>
<sequence length="499" mass="55698">MTVPFLKMNDINKSFGDAHVLQGVDFEVQQGEVHALMGGNGAGKTTLMKILAGVYNYDSGSIEIDGEKVHINEPKDANKAGVSMIFQEFSLVPKFSVAQNIFLNKEPRTKLGFINENRMMQDSKELLEEMNIKLSPETRVEDLSVGYWQMTEISKAVSNKVHILVMDEPTSTLSLSETETLFKLINNLKEKGITIIYISHRLDEIFKVCDKITVLRNGKQVATESIADTDLESVINHIVGGKLKQEFEWKERLVDYSKSPLIEIQNIQTLTKLDNVSFSLYPGEILGIAGLMGSGRTEIARALFGMDRIVEGRIFIQGQEELLTSPQLAMKKGVALVPEDRRNQGLILDHSVKSNAILSILKELTRNGIIKEQESNKLVNKYVEKLNIETDHINKTTSLLSGGNQQKVVLAKWLATNPNILILDEPTNGVDIGAKSEIIQLIREIADEGKGIIIISSEMTQLLSISDRILIVQEGTVVDTLYRSNIESERELEHAIQKV</sequence>
<keyword evidence="3" id="KW-1003">Cell membrane</keyword>
<dbReference type="SMART" id="SM00382">
    <property type="entry name" value="AAA"/>
    <property type="match status" value="2"/>
</dbReference>
<dbReference type="PROSITE" id="PS50893">
    <property type="entry name" value="ABC_TRANSPORTER_2"/>
    <property type="match status" value="1"/>
</dbReference>
<evidence type="ECO:0000313" key="10">
    <source>
        <dbReference type="EMBL" id="QDI91932.1"/>
    </source>
</evidence>
<dbReference type="OrthoDB" id="9771863at2"/>
<evidence type="ECO:0000256" key="6">
    <source>
        <dbReference type="ARBA" id="ARBA00022840"/>
    </source>
</evidence>
<dbReference type="CDD" id="cd03216">
    <property type="entry name" value="ABC_Carb_Monos_I"/>
    <property type="match status" value="1"/>
</dbReference>
<dbReference type="Proteomes" id="UP000319756">
    <property type="component" value="Chromosome"/>
</dbReference>
<keyword evidence="5" id="KW-0547">Nucleotide-binding</keyword>
<evidence type="ECO:0000256" key="3">
    <source>
        <dbReference type="ARBA" id="ARBA00022475"/>
    </source>
</evidence>
<dbReference type="EMBL" id="CP035485">
    <property type="protein sequence ID" value="QDI91932.1"/>
    <property type="molecule type" value="Genomic_DNA"/>
</dbReference>
<evidence type="ECO:0000256" key="2">
    <source>
        <dbReference type="ARBA" id="ARBA00022448"/>
    </source>
</evidence>
<dbReference type="KEGG" id="sale:EPH95_12705"/>
<dbReference type="InterPro" id="IPR017871">
    <property type="entry name" value="ABC_transporter-like_CS"/>
</dbReference>
<dbReference type="AlphaFoldDB" id="A0A514LJC7"/>
<evidence type="ECO:0000256" key="5">
    <source>
        <dbReference type="ARBA" id="ARBA00022741"/>
    </source>
</evidence>
<dbReference type="FunFam" id="3.40.50.300:FF:000127">
    <property type="entry name" value="Ribose import ATP-binding protein RbsA"/>
    <property type="match status" value="1"/>
</dbReference>
<evidence type="ECO:0000256" key="7">
    <source>
        <dbReference type="ARBA" id="ARBA00022967"/>
    </source>
</evidence>
<keyword evidence="11" id="KW-1185">Reference proteome</keyword>
<dbReference type="GO" id="GO:0016887">
    <property type="term" value="F:ATP hydrolysis activity"/>
    <property type="evidence" value="ECO:0007669"/>
    <property type="project" value="InterPro"/>
</dbReference>
<dbReference type="PANTHER" id="PTHR43790:SF9">
    <property type="entry name" value="GALACTOFURANOSE TRANSPORTER ATP-BINDING PROTEIN YTFR"/>
    <property type="match status" value="1"/>
</dbReference>
<dbReference type="GO" id="GO:0005524">
    <property type="term" value="F:ATP binding"/>
    <property type="evidence" value="ECO:0007669"/>
    <property type="project" value="UniProtKB-KW"/>
</dbReference>
<dbReference type="PROSITE" id="PS00211">
    <property type="entry name" value="ABC_TRANSPORTER_1"/>
    <property type="match status" value="1"/>
</dbReference>
<dbReference type="Gene3D" id="3.40.50.300">
    <property type="entry name" value="P-loop containing nucleotide triphosphate hydrolases"/>
    <property type="match status" value="2"/>
</dbReference>